<comment type="caution">
    <text evidence="1">The sequence shown here is derived from an EMBL/GenBank/DDBJ whole genome shotgun (WGS) entry which is preliminary data.</text>
</comment>
<dbReference type="AlphaFoldDB" id="A0A831K2D5"/>
<proteinExistence type="predicted"/>
<dbReference type="EMBL" id="DRCV01000030">
    <property type="protein sequence ID" value="HDK37516.1"/>
    <property type="molecule type" value="Genomic_DNA"/>
</dbReference>
<evidence type="ECO:0000313" key="1">
    <source>
        <dbReference type="EMBL" id="HDK37516.1"/>
    </source>
</evidence>
<organism evidence="1">
    <name type="scientific">Thiolapillus brandeum</name>
    <dbReference type="NCBI Taxonomy" id="1076588"/>
    <lineage>
        <taxon>Bacteria</taxon>
        <taxon>Pseudomonadati</taxon>
        <taxon>Pseudomonadota</taxon>
        <taxon>Gammaproteobacteria</taxon>
        <taxon>Chromatiales</taxon>
        <taxon>Sedimenticolaceae</taxon>
        <taxon>Thiolapillus</taxon>
    </lineage>
</organism>
<protein>
    <recommendedName>
        <fullName evidence="2">Transposase</fullName>
    </recommendedName>
</protein>
<reference evidence="1" key="1">
    <citation type="journal article" date="2020" name="mSystems">
        <title>Genome- and Community-Level Interaction Insights into Carbon Utilization and Element Cycling Functions of Hydrothermarchaeota in Hydrothermal Sediment.</title>
        <authorList>
            <person name="Zhou Z."/>
            <person name="Liu Y."/>
            <person name="Xu W."/>
            <person name="Pan J."/>
            <person name="Luo Z.H."/>
            <person name="Li M."/>
        </authorList>
    </citation>
    <scope>NUCLEOTIDE SEQUENCE [LARGE SCALE GENOMIC DNA]</scope>
    <source>
        <strain evidence="1">HyVt-26</strain>
    </source>
</reference>
<feature type="non-terminal residue" evidence="1">
    <location>
        <position position="143"/>
    </location>
</feature>
<name>A0A831K2D5_9GAMM</name>
<evidence type="ECO:0008006" key="2">
    <source>
        <dbReference type="Google" id="ProtNLM"/>
    </source>
</evidence>
<dbReference type="Proteomes" id="UP000885822">
    <property type="component" value="Unassembled WGS sequence"/>
</dbReference>
<gene>
    <name evidence="1" type="ORF">ENG92_00660</name>
</gene>
<accession>A0A831K2D5</accession>
<sequence>MLTQTVLPFKLESTDETLTAHAALALLGEFARGIGLPRWVETAFERPGSAVGYQAWDYVQALILMLHGGGRSLEELRSLREDRGLLSLLKQPVVPSSDAVGDWLRRQGKGQGLSALDVQRQAGGRAPAACPRPIVTVFDHDGP</sequence>